<organism evidence="2 3">
    <name type="scientific">Muraenolepis orangiensis</name>
    <name type="common">Patagonian moray cod</name>
    <dbReference type="NCBI Taxonomy" id="630683"/>
    <lineage>
        <taxon>Eukaryota</taxon>
        <taxon>Metazoa</taxon>
        <taxon>Chordata</taxon>
        <taxon>Craniata</taxon>
        <taxon>Vertebrata</taxon>
        <taxon>Euteleostomi</taxon>
        <taxon>Actinopterygii</taxon>
        <taxon>Neopterygii</taxon>
        <taxon>Teleostei</taxon>
        <taxon>Neoteleostei</taxon>
        <taxon>Acanthomorphata</taxon>
        <taxon>Zeiogadaria</taxon>
        <taxon>Gadariae</taxon>
        <taxon>Gadiformes</taxon>
        <taxon>Muraenolepidoidei</taxon>
        <taxon>Muraenolepididae</taxon>
        <taxon>Muraenolepis</taxon>
    </lineage>
</organism>
<name>A0A9Q0IK74_9TELE</name>
<sequence length="143" mass="15809">MKRPFSPTVLRDPELDLPDRGISSSSSSTSLAVMAVLGGQMLNSRAERHHLLLHHHHHHHQQLHRRTEGGAARGERPAAGAALPPAPHRAKRERKQRSYTLCEVCNIQLNSPAQAHIHDHGKAHQKRLRQVSSARTPPSSAST</sequence>
<dbReference type="Gene3D" id="3.30.160.60">
    <property type="entry name" value="Classic Zinc Finger"/>
    <property type="match status" value="1"/>
</dbReference>
<dbReference type="InterPro" id="IPR036236">
    <property type="entry name" value="Znf_C2H2_sf"/>
</dbReference>
<dbReference type="Proteomes" id="UP001148018">
    <property type="component" value="Unassembled WGS sequence"/>
</dbReference>
<proteinExistence type="predicted"/>
<reference evidence="2" key="1">
    <citation type="submission" date="2022-07" db="EMBL/GenBank/DDBJ databases">
        <title>Chromosome-level genome of Muraenolepis orangiensis.</title>
        <authorList>
            <person name="Kim J."/>
        </authorList>
    </citation>
    <scope>NUCLEOTIDE SEQUENCE</scope>
    <source>
        <strain evidence="2">KU_S4_2022</strain>
        <tissue evidence="2">Muscle</tissue>
    </source>
</reference>
<dbReference type="EMBL" id="JANIIK010000047">
    <property type="protein sequence ID" value="KAJ3601033.1"/>
    <property type="molecule type" value="Genomic_DNA"/>
</dbReference>
<feature type="compositionally biased region" description="Basic and acidic residues" evidence="1">
    <location>
        <begin position="65"/>
        <end position="76"/>
    </location>
</feature>
<dbReference type="AlphaFoldDB" id="A0A9Q0IK74"/>
<feature type="compositionally biased region" description="Basic residues" evidence="1">
    <location>
        <begin position="53"/>
        <end position="64"/>
    </location>
</feature>
<accession>A0A9Q0IK74</accession>
<evidence type="ECO:0000256" key="1">
    <source>
        <dbReference type="SAM" id="MobiDB-lite"/>
    </source>
</evidence>
<feature type="non-terminal residue" evidence="2">
    <location>
        <position position="143"/>
    </location>
</feature>
<keyword evidence="3" id="KW-1185">Reference proteome</keyword>
<dbReference type="SUPFAM" id="SSF57667">
    <property type="entry name" value="beta-beta-alpha zinc fingers"/>
    <property type="match status" value="1"/>
</dbReference>
<gene>
    <name evidence="2" type="ORF">NHX12_032006</name>
</gene>
<evidence type="ECO:0008006" key="4">
    <source>
        <dbReference type="Google" id="ProtNLM"/>
    </source>
</evidence>
<feature type="compositionally biased region" description="Low complexity" evidence="1">
    <location>
        <begin position="132"/>
        <end position="143"/>
    </location>
</feature>
<evidence type="ECO:0000313" key="2">
    <source>
        <dbReference type="EMBL" id="KAJ3601033.1"/>
    </source>
</evidence>
<evidence type="ECO:0000313" key="3">
    <source>
        <dbReference type="Proteomes" id="UP001148018"/>
    </source>
</evidence>
<dbReference type="OrthoDB" id="434647at2759"/>
<comment type="caution">
    <text evidence="2">The sequence shown here is derived from an EMBL/GenBank/DDBJ whole genome shotgun (WGS) entry which is preliminary data.</text>
</comment>
<feature type="region of interest" description="Disordered" evidence="1">
    <location>
        <begin position="115"/>
        <end position="143"/>
    </location>
</feature>
<protein>
    <recommendedName>
        <fullName evidence="4">U1-type domain-containing protein</fullName>
    </recommendedName>
</protein>
<feature type="region of interest" description="Disordered" evidence="1">
    <location>
        <begin position="1"/>
        <end position="28"/>
    </location>
</feature>
<feature type="region of interest" description="Disordered" evidence="1">
    <location>
        <begin position="53"/>
        <end position="96"/>
    </location>
</feature>